<dbReference type="AlphaFoldDB" id="A0A7Z0UBJ4"/>
<organism evidence="1 2">
    <name type="scientific">Rhizobium changzhiense</name>
    <dbReference type="NCBI Taxonomy" id="2692317"/>
    <lineage>
        <taxon>Bacteria</taxon>
        <taxon>Pseudomonadati</taxon>
        <taxon>Pseudomonadota</taxon>
        <taxon>Alphaproteobacteria</taxon>
        <taxon>Hyphomicrobiales</taxon>
        <taxon>Rhizobiaceae</taxon>
        <taxon>Rhizobium/Agrobacterium group</taxon>
        <taxon>Rhizobium</taxon>
    </lineage>
</organism>
<evidence type="ECO:0000313" key="2">
    <source>
        <dbReference type="Proteomes" id="UP000532162"/>
    </source>
</evidence>
<dbReference type="Proteomes" id="UP000532162">
    <property type="component" value="Unassembled WGS sequence"/>
</dbReference>
<reference evidence="1 2" key="1">
    <citation type="submission" date="2020-07" db="EMBL/GenBank/DDBJ databases">
        <authorList>
            <person name="Sun Q."/>
        </authorList>
    </citation>
    <scope>NUCLEOTIDE SEQUENCE [LARGE SCALE GENOMIC DNA]</scope>
    <source>
        <strain evidence="1 2">WYCCWR 11290</strain>
    </source>
</reference>
<comment type="caution">
    <text evidence="1">The sequence shown here is derived from an EMBL/GenBank/DDBJ whole genome shotgun (WGS) entry which is preliminary data.</text>
</comment>
<evidence type="ECO:0000313" key="1">
    <source>
        <dbReference type="EMBL" id="NZD60675.1"/>
    </source>
</evidence>
<name>A0A7Z0UBJ4_9HYPH</name>
<protein>
    <submittedName>
        <fullName evidence="1">Uncharacterized protein</fullName>
    </submittedName>
</protein>
<dbReference type="RefSeq" id="WP_180693865.1">
    <property type="nucleotide sequence ID" value="NZ_JACCPJ010000001.1"/>
</dbReference>
<proteinExistence type="predicted"/>
<dbReference type="EMBL" id="JACCPJ010000001">
    <property type="protein sequence ID" value="NZD60675.1"/>
    <property type="molecule type" value="Genomic_DNA"/>
</dbReference>
<sequence length="64" mass="6864">MRIATAQSAPFTKRGKQAVNADGNFLTFVFQTPFLAAIAPERVISNGRSRAQAGLDIAARSSRL</sequence>
<accession>A0A7Z0UBJ4</accession>
<gene>
    <name evidence="1" type="ORF">HX900_06030</name>
</gene>